<dbReference type="PANTHER" id="PTHR30034:SF3">
    <property type="entry name" value="FLAGELLAR MOTOR SWITCH PROTEIN FLIM"/>
    <property type="match status" value="1"/>
</dbReference>
<evidence type="ECO:0000256" key="10">
    <source>
        <dbReference type="ARBA" id="ARBA00023143"/>
    </source>
</evidence>
<evidence type="ECO:0000259" key="13">
    <source>
        <dbReference type="Pfam" id="PF01052"/>
    </source>
</evidence>
<evidence type="ECO:0000256" key="2">
    <source>
        <dbReference type="ARBA" id="ARBA00004417"/>
    </source>
</evidence>
<dbReference type="InterPro" id="IPR028976">
    <property type="entry name" value="CheC-like_sf"/>
</dbReference>
<dbReference type="RefSeq" id="WP_115361936.1">
    <property type="nucleotide sequence ID" value="NZ_QDKL01000002.1"/>
</dbReference>
<keyword evidence="14" id="KW-0282">Flagellum</keyword>
<evidence type="ECO:0000256" key="9">
    <source>
        <dbReference type="ARBA" id="ARBA00023136"/>
    </source>
</evidence>
<dbReference type="Gene3D" id="2.30.330.10">
    <property type="entry name" value="SpoA-like"/>
    <property type="match status" value="1"/>
</dbReference>
<evidence type="ECO:0000256" key="7">
    <source>
        <dbReference type="ARBA" id="ARBA00022519"/>
    </source>
</evidence>
<dbReference type="Pfam" id="PF01052">
    <property type="entry name" value="FliMN_C"/>
    <property type="match status" value="1"/>
</dbReference>
<comment type="function">
    <text evidence="11">FliM is one of three proteins (FliG, FliN, FliM) that forms the rotor-mounted switch complex (C ring), located at the base of the basal body. This complex interacts with the CheY and CheZ chemotaxis proteins, in addition to contacting components of the motor that determine the direction of flagellar rotation.</text>
</comment>
<dbReference type="Proteomes" id="UP000443582">
    <property type="component" value="Unassembled WGS sequence"/>
</dbReference>
<name>A0ABY0IGD0_9BACT</name>
<keyword evidence="8" id="KW-0283">Flagellar rotation</keyword>
<keyword evidence="15" id="KW-1185">Reference proteome</keyword>
<evidence type="ECO:0000256" key="4">
    <source>
        <dbReference type="ARBA" id="ARBA00021898"/>
    </source>
</evidence>
<comment type="subcellular location">
    <subcellularLocation>
        <location evidence="1">Bacterial flagellum basal body</location>
    </subcellularLocation>
    <subcellularLocation>
        <location evidence="2">Cell inner membrane</location>
        <topology evidence="2">Peripheral membrane protein</topology>
    </subcellularLocation>
</comment>
<dbReference type="PIRSF" id="PIRSF002888">
    <property type="entry name" value="FliM"/>
    <property type="match status" value="1"/>
</dbReference>
<accession>A0ABY0IGD0</accession>
<feature type="domain" description="Flagellar motor switch protein FliN-like C-terminal" evidence="13">
    <location>
        <begin position="257"/>
        <end position="327"/>
    </location>
</feature>
<dbReference type="NCBIfam" id="TIGR01397">
    <property type="entry name" value="fliM_switch"/>
    <property type="match status" value="1"/>
</dbReference>
<organism evidence="14 15">
    <name type="scientific">Halobacteriovorax vibrionivorans</name>
    <dbReference type="NCBI Taxonomy" id="2152716"/>
    <lineage>
        <taxon>Bacteria</taxon>
        <taxon>Pseudomonadati</taxon>
        <taxon>Bdellovibrionota</taxon>
        <taxon>Bacteriovoracia</taxon>
        <taxon>Bacteriovoracales</taxon>
        <taxon>Halobacteriovoraceae</taxon>
        <taxon>Halobacteriovorax</taxon>
    </lineage>
</organism>
<dbReference type="SUPFAM" id="SSF101801">
    <property type="entry name" value="Surface presentation of antigens (SPOA)"/>
    <property type="match status" value="1"/>
</dbReference>
<dbReference type="InterPro" id="IPR036429">
    <property type="entry name" value="SpoA-like_sf"/>
</dbReference>
<keyword evidence="14" id="KW-0969">Cilium</keyword>
<comment type="similarity">
    <text evidence="3">Belongs to the FliM family.</text>
</comment>
<dbReference type="PANTHER" id="PTHR30034">
    <property type="entry name" value="FLAGELLAR MOTOR SWITCH PROTEIN FLIM"/>
    <property type="match status" value="1"/>
</dbReference>
<evidence type="ECO:0000256" key="8">
    <source>
        <dbReference type="ARBA" id="ARBA00022779"/>
    </source>
</evidence>
<keyword evidence="9" id="KW-0472">Membrane</keyword>
<evidence type="ECO:0000313" key="15">
    <source>
        <dbReference type="Proteomes" id="UP000443582"/>
    </source>
</evidence>
<dbReference type="CDD" id="cd17908">
    <property type="entry name" value="FliM"/>
    <property type="match status" value="1"/>
</dbReference>
<dbReference type="PRINTS" id="PR00955">
    <property type="entry name" value="FLGMOTORFLIM"/>
</dbReference>
<gene>
    <name evidence="14" type="primary">fliM</name>
    <name evidence="14" type="ORF">DAY19_09905</name>
</gene>
<evidence type="ECO:0000256" key="12">
    <source>
        <dbReference type="NCBIfam" id="TIGR01397"/>
    </source>
</evidence>
<protein>
    <recommendedName>
        <fullName evidence="4 12">Flagellar motor switch protein FliM</fullName>
    </recommendedName>
</protein>
<evidence type="ECO:0000256" key="11">
    <source>
        <dbReference type="ARBA" id="ARBA00025044"/>
    </source>
</evidence>
<evidence type="ECO:0000256" key="5">
    <source>
        <dbReference type="ARBA" id="ARBA00022475"/>
    </source>
</evidence>
<dbReference type="InterPro" id="IPR001543">
    <property type="entry name" value="FliN-like_C"/>
</dbReference>
<dbReference type="EMBL" id="QDKL01000002">
    <property type="protein sequence ID" value="RZF21989.1"/>
    <property type="molecule type" value="Genomic_DNA"/>
</dbReference>
<evidence type="ECO:0000313" key="14">
    <source>
        <dbReference type="EMBL" id="RZF21989.1"/>
    </source>
</evidence>
<dbReference type="Pfam" id="PF02154">
    <property type="entry name" value="FliM"/>
    <property type="match status" value="1"/>
</dbReference>
<reference evidence="15" key="1">
    <citation type="journal article" date="2019" name="Int. J. Syst. Evol. Microbiol.">
        <title>Halobacteriovorax valvorus sp. nov., a novel prokaryotic predator isolated from coastal seawater of China.</title>
        <authorList>
            <person name="Chen M.-X."/>
        </authorList>
    </citation>
    <scope>NUCLEOTIDE SEQUENCE [LARGE SCALE GENOMIC DNA]</scope>
    <source>
        <strain evidence="15">BL9</strain>
    </source>
</reference>
<keyword evidence="7" id="KW-0997">Cell inner membrane</keyword>
<keyword evidence="5" id="KW-1003">Cell membrane</keyword>
<dbReference type="SUPFAM" id="SSF103039">
    <property type="entry name" value="CheC-like"/>
    <property type="match status" value="1"/>
</dbReference>
<evidence type="ECO:0000256" key="1">
    <source>
        <dbReference type="ARBA" id="ARBA00004117"/>
    </source>
</evidence>
<dbReference type="Gene3D" id="3.40.1550.10">
    <property type="entry name" value="CheC-like"/>
    <property type="match status" value="1"/>
</dbReference>
<sequence length="340" mass="37856">MAQVLSQDEVDALLNAVNDGEADDFLGDGGDFDDEAEDENIQPYDLTNQDRVIRGRMPILEIIYERFIRSFRVSLSNSLRKISTISMISTDLLKFGEFVNTLPIPSCMCIMKFNELRGPALLVFESKLAYAIIDSYFGGTDRPFTKIEGKEFTAIELSFMRKVMDMAIADLEEAWAQVHRIDAQYVRTEINPQFVGVVPPSDVIIATTLEVEFESASGTIMIVVPYSTIEPIKQKLSSNYQTDNDMADSIWTSAMNEHIKDTKAEIVVKLGEAQMTVGDLLTLQSGDIIPLNQEASSEVKGTIQGVEKLQCLIGTYKGSRAVQVTHVDKTPKVSMDIEVE</sequence>
<keyword evidence="6" id="KW-0145">Chemotaxis</keyword>
<dbReference type="InterPro" id="IPR001689">
    <property type="entry name" value="Flag_FliM"/>
</dbReference>
<keyword evidence="14" id="KW-0966">Cell projection</keyword>
<evidence type="ECO:0000256" key="3">
    <source>
        <dbReference type="ARBA" id="ARBA00011049"/>
    </source>
</evidence>
<evidence type="ECO:0000256" key="6">
    <source>
        <dbReference type="ARBA" id="ARBA00022500"/>
    </source>
</evidence>
<keyword evidence="10" id="KW-0975">Bacterial flagellum</keyword>
<comment type="caution">
    <text evidence="14">The sequence shown here is derived from an EMBL/GenBank/DDBJ whole genome shotgun (WGS) entry which is preliminary data.</text>
</comment>
<proteinExistence type="inferred from homology"/>